<dbReference type="AlphaFoldDB" id="A0AAD7ZME3"/>
<comment type="similarity">
    <text evidence="1">In the C-terminal section; belongs to the phosphoglycerate mutase family.</text>
</comment>
<dbReference type="GO" id="GO:0005829">
    <property type="term" value="C:cytosol"/>
    <property type="evidence" value="ECO:0007669"/>
    <property type="project" value="TreeGrafter"/>
</dbReference>
<dbReference type="GO" id="GO:0003873">
    <property type="term" value="F:6-phosphofructo-2-kinase activity"/>
    <property type="evidence" value="ECO:0007669"/>
    <property type="project" value="TreeGrafter"/>
</dbReference>
<dbReference type="PANTHER" id="PTHR10606:SF44">
    <property type="entry name" value="6-PHOSPHOFRUCTO 2-KINASE_FRUCTOSE 2,6-BISPHOSPHATASE LONG FORM"/>
    <property type="match status" value="1"/>
</dbReference>
<reference evidence="3" key="1">
    <citation type="journal article" date="2023" name="IScience">
        <title>Live-bearing cockroach genome reveals convergent evolutionary mechanisms linked to viviparity in insects and beyond.</title>
        <authorList>
            <person name="Fouks B."/>
            <person name="Harrison M.C."/>
            <person name="Mikhailova A.A."/>
            <person name="Marchal E."/>
            <person name="English S."/>
            <person name="Carruthers M."/>
            <person name="Jennings E.C."/>
            <person name="Chiamaka E.L."/>
            <person name="Frigard R.A."/>
            <person name="Pippel M."/>
            <person name="Attardo G.M."/>
            <person name="Benoit J.B."/>
            <person name="Bornberg-Bauer E."/>
            <person name="Tobe S.S."/>
        </authorList>
    </citation>
    <scope>NUCLEOTIDE SEQUENCE</scope>
    <source>
        <strain evidence="3">Stay&amp;Tobe</strain>
    </source>
</reference>
<dbReference type="InterPro" id="IPR029033">
    <property type="entry name" value="His_PPase_superfam"/>
</dbReference>
<dbReference type="InterPro" id="IPR013078">
    <property type="entry name" value="His_Pase_superF_clade-1"/>
</dbReference>
<accession>A0AAD7ZME3</accession>
<dbReference type="InterPro" id="IPR003094">
    <property type="entry name" value="6Pfruct_kin"/>
</dbReference>
<evidence type="ECO:0000256" key="2">
    <source>
        <dbReference type="PIRSR" id="PIRSR613078-2"/>
    </source>
</evidence>
<dbReference type="SUPFAM" id="SSF53254">
    <property type="entry name" value="Phosphoglycerate mutase-like"/>
    <property type="match status" value="1"/>
</dbReference>
<proteinExistence type="inferred from homology"/>
<dbReference type="GO" id="GO:0004331">
    <property type="term" value="F:fructose-2,6-bisphosphate 2-phosphatase activity"/>
    <property type="evidence" value="ECO:0007669"/>
    <property type="project" value="TreeGrafter"/>
</dbReference>
<dbReference type="GO" id="GO:0005524">
    <property type="term" value="F:ATP binding"/>
    <property type="evidence" value="ECO:0007669"/>
    <property type="project" value="InterPro"/>
</dbReference>
<dbReference type="PIRSF" id="PIRSF000709">
    <property type="entry name" value="6PFK_2-Ptase"/>
    <property type="match status" value="1"/>
</dbReference>
<name>A0AAD7ZME3_DIPPU</name>
<dbReference type="GO" id="GO:0006003">
    <property type="term" value="P:fructose 2,6-bisphosphate metabolic process"/>
    <property type="evidence" value="ECO:0007669"/>
    <property type="project" value="InterPro"/>
</dbReference>
<gene>
    <name evidence="3" type="ORF">L9F63_022210</name>
</gene>
<dbReference type="Gene3D" id="3.40.50.1240">
    <property type="entry name" value="Phosphoglycerate mutase-like"/>
    <property type="match status" value="1"/>
</dbReference>
<feature type="binding site" evidence="2">
    <location>
        <position position="51"/>
    </location>
    <ligand>
        <name>substrate</name>
    </ligand>
</feature>
<dbReference type="EMBL" id="JASPKZ010007595">
    <property type="protein sequence ID" value="KAJ9583444.1"/>
    <property type="molecule type" value="Genomic_DNA"/>
</dbReference>
<protein>
    <submittedName>
        <fullName evidence="3">Uncharacterized protein</fullName>
    </submittedName>
</protein>
<dbReference type="Pfam" id="PF00300">
    <property type="entry name" value="His_Phos_1"/>
    <property type="match status" value="1"/>
</dbReference>
<dbReference type="CDD" id="cd07067">
    <property type="entry name" value="HP_PGM_like"/>
    <property type="match status" value="1"/>
</dbReference>
<dbReference type="Proteomes" id="UP001233999">
    <property type="component" value="Unassembled WGS sequence"/>
</dbReference>
<sequence>HGESKYNLEDRIGGNSSLSERGLSYAMALAKYIQEEPLLPGLRIWTSLLRRTIQTAQYIHLPQERWKALNEINVVSCIIN</sequence>
<dbReference type="PANTHER" id="PTHR10606">
    <property type="entry name" value="6-PHOSPHOFRUCTO-2-KINASE/FRUCTOSE-2,6-BISPHOSPHATASE"/>
    <property type="match status" value="1"/>
</dbReference>
<keyword evidence="4" id="KW-1185">Reference proteome</keyword>
<organism evidence="3 4">
    <name type="scientific">Diploptera punctata</name>
    <name type="common">Pacific beetle cockroach</name>
    <dbReference type="NCBI Taxonomy" id="6984"/>
    <lineage>
        <taxon>Eukaryota</taxon>
        <taxon>Metazoa</taxon>
        <taxon>Ecdysozoa</taxon>
        <taxon>Arthropoda</taxon>
        <taxon>Hexapoda</taxon>
        <taxon>Insecta</taxon>
        <taxon>Pterygota</taxon>
        <taxon>Neoptera</taxon>
        <taxon>Polyneoptera</taxon>
        <taxon>Dictyoptera</taxon>
        <taxon>Blattodea</taxon>
        <taxon>Blaberoidea</taxon>
        <taxon>Blaberidae</taxon>
        <taxon>Diplopterinae</taxon>
        <taxon>Diploptera</taxon>
    </lineage>
</organism>
<evidence type="ECO:0000256" key="1">
    <source>
        <dbReference type="ARBA" id="ARBA00008408"/>
    </source>
</evidence>
<evidence type="ECO:0000313" key="3">
    <source>
        <dbReference type="EMBL" id="KAJ9583444.1"/>
    </source>
</evidence>
<reference evidence="3" key="2">
    <citation type="submission" date="2023-05" db="EMBL/GenBank/DDBJ databases">
        <authorList>
            <person name="Fouks B."/>
        </authorList>
    </citation>
    <scope>NUCLEOTIDE SEQUENCE</scope>
    <source>
        <strain evidence="3">Stay&amp;Tobe</strain>
        <tissue evidence="3">Testes</tissue>
    </source>
</reference>
<comment type="caution">
    <text evidence="3">The sequence shown here is derived from an EMBL/GenBank/DDBJ whole genome shotgun (WGS) entry which is preliminary data.</text>
</comment>
<evidence type="ECO:0000313" key="4">
    <source>
        <dbReference type="Proteomes" id="UP001233999"/>
    </source>
</evidence>
<feature type="non-terminal residue" evidence="3">
    <location>
        <position position="1"/>
    </location>
</feature>